<evidence type="ECO:0000256" key="1">
    <source>
        <dbReference type="SAM" id="Phobius"/>
    </source>
</evidence>
<dbReference type="OrthoDB" id="3259206at2759"/>
<accession>A0A8H6YMB1</accession>
<feature type="transmembrane region" description="Helical" evidence="1">
    <location>
        <begin position="192"/>
        <end position="218"/>
    </location>
</feature>
<keyword evidence="1" id="KW-0812">Transmembrane</keyword>
<feature type="transmembrane region" description="Helical" evidence="1">
    <location>
        <begin position="115"/>
        <end position="137"/>
    </location>
</feature>
<protein>
    <submittedName>
        <fullName evidence="2">Uncharacterized protein</fullName>
    </submittedName>
</protein>
<feature type="transmembrane region" description="Helical" evidence="1">
    <location>
        <begin position="149"/>
        <end position="172"/>
    </location>
</feature>
<dbReference type="EMBL" id="JACAZI010000004">
    <property type="protein sequence ID" value="KAF7361634.1"/>
    <property type="molecule type" value="Genomic_DNA"/>
</dbReference>
<sequence>MSSSPSNSPSGIETDLIYSSTRLTVQTFFFGVYSVLAVLSVRMLLKRGLKTRANHVMSICTIFTYLLSATYWTYSVCDFMDRMRIYIHYLRDPLDFSSTFSLDSDHDAVGKWSPLFNAMMLVNYIFSDAIVVWRAWIISWRGYRKYLCVTGLFLVLTAVTITCTIIFRIIALVESPYASLPHSNYLTWGVDILQIANIGFSLISNLSATAVVGATAWRHRRSIRAAFADNKKNTKADQILSLVVESGAGYCVSGLTVLIASLVRLPHGTLGDIYTLINVQIAGAYPSVVLLLIRLNDLATY</sequence>
<feature type="transmembrane region" description="Helical" evidence="1">
    <location>
        <begin position="239"/>
        <end position="261"/>
    </location>
</feature>
<feature type="transmembrane region" description="Helical" evidence="1">
    <location>
        <begin position="23"/>
        <end position="44"/>
    </location>
</feature>
<dbReference type="Proteomes" id="UP000620124">
    <property type="component" value="Unassembled WGS sequence"/>
</dbReference>
<evidence type="ECO:0000313" key="2">
    <source>
        <dbReference type="EMBL" id="KAF7361634.1"/>
    </source>
</evidence>
<gene>
    <name evidence="2" type="ORF">MVEN_00506700</name>
</gene>
<comment type="caution">
    <text evidence="2">The sequence shown here is derived from an EMBL/GenBank/DDBJ whole genome shotgun (WGS) entry which is preliminary data.</text>
</comment>
<reference evidence="2" key="1">
    <citation type="submission" date="2020-05" db="EMBL/GenBank/DDBJ databases">
        <title>Mycena genomes resolve the evolution of fungal bioluminescence.</title>
        <authorList>
            <person name="Tsai I.J."/>
        </authorList>
    </citation>
    <scope>NUCLEOTIDE SEQUENCE</scope>
    <source>
        <strain evidence="2">CCC161011</strain>
    </source>
</reference>
<feature type="transmembrane region" description="Helical" evidence="1">
    <location>
        <begin position="273"/>
        <end position="293"/>
    </location>
</feature>
<proteinExistence type="predicted"/>
<evidence type="ECO:0000313" key="3">
    <source>
        <dbReference type="Proteomes" id="UP000620124"/>
    </source>
</evidence>
<dbReference type="AlphaFoldDB" id="A0A8H6YMB1"/>
<keyword evidence="1" id="KW-1133">Transmembrane helix</keyword>
<name>A0A8H6YMB1_9AGAR</name>
<keyword evidence="3" id="KW-1185">Reference proteome</keyword>
<keyword evidence="1" id="KW-0472">Membrane</keyword>
<feature type="transmembrane region" description="Helical" evidence="1">
    <location>
        <begin position="56"/>
        <end position="74"/>
    </location>
</feature>
<organism evidence="2 3">
    <name type="scientific">Mycena venus</name>
    <dbReference type="NCBI Taxonomy" id="2733690"/>
    <lineage>
        <taxon>Eukaryota</taxon>
        <taxon>Fungi</taxon>
        <taxon>Dikarya</taxon>
        <taxon>Basidiomycota</taxon>
        <taxon>Agaricomycotina</taxon>
        <taxon>Agaricomycetes</taxon>
        <taxon>Agaricomycetidae</taxon>
        <taxon>Agaricales</taxon>
        <taxon>Marasmiineae</taxon>
        <taxon>Mycenaceae</taxon>
        <taxon>Mycena</taxon>
    </lineage>
</organism>